<proteinExistence type="predicted"/>
<sequence length="204" mass="22401">MSSKKILIALSGTAVLGAFLLYANGFGNNESNSNDSDLRANDLVIVKTDEKISIPEGAIAAEGIVSDTSQSIEEMSIKSDLIIKGRVVSQEQFSSIVTHSTIEIIEQWKGNSDTETVIVYQLSDETLELDKQYILFLGKQEEEKENSYYIKGGHQGDLLIDNGDLISHSSIISNELINLASEKSRSSRESSVEEKLKLLITQSN</sequence>
<evidence type="ECO:0000313" key="2">
    <source>
        <dbReference type="Proteomes" id="UP000640274"/>
    </source>
</evidence>
<accession>A0A934J5V8</accession>
<comment type="caution">
    <text evidence="1">The sequence shown here is derived from an EMBL/GenBank/DDBJ whole genome shotgun (WGS) entry which is preliminary data.</text>
</comment>
<name>A0A934J5V8_9BACL</name>
<reference evidence="1" key="1">
    <citation type="submission" date="2020-12" db="EMBL/GenBank/DDBJ databases">
        <authorList>
            <person name="Huq M.A."/>
        </authorList>
    </citation>
    <scope>NUCLEOTIDE SEQUENCE</scope>
    <source>
        <strain evidence="1">MAHUQ-46</strain>
    </source>
</reference>
<dbReference type="EMBL" id="JAELUP010000016">
    <property type="protein sequence ID" value="MBJ6360937.1"/>
    <property type="molecule type" value="Genomic_DNA"/>
</dbReference>
<organism evidence="1 2">
    <name type="scientific">Paenibacillus roseus</name>
    <dbReference type="NCBI Taxonomy" id="2798579"/>
    <lineage>
        <taxon>Bacteria</taxon>
        <taxon>Bacillati</taxon>
        <taxon>Bacillota</taxon>
        <taxon>Bacilli</taxon>
        <taxon>Bacillales</taxon>
        <taxon>Paenibacillaceae</taxon>
        <taxon>Paenibacillus</taxon>
    </lineage>
</organism>
<protein>
    <submittedName>
        <fullName evidence="1">Uncharacterized protein</fullName>
    </submittedName>
</protein>
<dbReference type="RefSeq" id="WP_199018499.1">
    <property type="nucleotide sequence ID" value="NZ_JAELUP010000016.1"/>
</dbReference>
<evidence type="ECO:0000313" key="1">
    <source>
        <dbReference type="EMBL" id="MBJ6360937.1"/>
    </source>
</evidence>
<dbReference type="AlphaFoldDB" id="A0A934J5V8"/>
<gene>
    <name evidence="1" type="ORF">JFN88_06340</name>
</gene>
<dbReference type="Proteomes" id="UP000640274">
    <property type="component" value="Unassembled WGS sequence"/>
</dbReference>
<keyword evidence="2" id="KW-1185">Reference proteome</keyword>